<evidence type="ECO:0000313" key="2">
    <source>
        <dbReference type="EMBL" id="EGW11760.1"/>
    </source>
</evidence>
<organism evidence="2 3">
    <name type="scientific">Cricetulus griseus</name>
    <name type="common">Chinese hamster</name>
    <name type="synonym">Cricetulus barabensis griseus</name>
    <dbReference type="NCBI Taxonomy" id="10029"/>
    <lineage>
        <taxon>Eukaryota</taxon>
        <taxon>Metazoa</taxon>
        <taxon>Chordata</taxon>
        <taxon>Craniata</taxon>
        <taxon>Vertebrata</taxon>
        <taxon>Euteleostomi</taxon>
        <taxon>Mammalia</taxon>
        <taxon>Eutheria</taxon>
        <taxon>Euarchontoglires</taxon>
        <taxon>Glires</taxon>
        <taxon>Rodentia</taxon>
        <taxon>Myomorpha</taxon>
        <taxon>Muroidea</taxon>
        <taxon>Cricetidae</taxon>
        <taxon>Cricetinae</taxon>
        <taxon>Cricetulus</taxon>
    </lineage>
</organism>
<protein>
    <submittedName>
        <fullName evidence="2">Uncharacterized protein</fullName>
    </submittedName>
</protein>
<gene>
    <name evidence="2" type="ORF">I79_015542</name>
</gene>
<sequence length="96" mass="9985">MPNTANSSDSIVAVPTSEKELSVGSKPAIPLLEGRGRGLVVQGHSSIQPSSGTSMVYRKGKKITCIRLAVVVHTFNPSSPEAEASGSLKVSRQPGQ</sequence>
<feature type="compositionally biased region" description="Polar residues" evidence="1">
    <location>
        <begin position="1"/>
        <end position="10"/>
    </location>
</feature>
<name>G3HX26_CRIGR</name>
<dbReference type="InParanoid" id="G3HX26"/>
<evidence type="ECO:0000256" key="1">
    <source>
        <dbReference type="SAM" id="MobiDB-lite"/>
    </source>
</evidence>
<reference evidence="3" key="1">
    <citation type="journal article" date="2011" name="Nat. Biotechnol.">
        <title>The genomic sequence of the Chinese hamster ovary (CHO)-K1 cell line.</title>
        <authorList>
            <person name="Xu X."/>
            <person name="Nagarajan H."/>
            <person name="Lewis N.E."/>
            <person name="Pan S."/>
            <person name="Cai Z."/>
            <person name="Liu X."/>
            <person name="Chen W."/>
            <person name="Xie M."/>
            <person name="Wang W."/>
            <person name="Hammond S."/>
            <person name="Andersen M.R."/>
            <person name="Neff N."/>
            <person name="Passarelli B."/>
            <person name="Koh W."/>
            <person name="Fan H.C."/>
            <person name="Wang J."/>
            <person name="Gui Y."/>
            <person name="Lee K.H."/>
            <person name="Betenbaugh M.J."/>
            <person name="Quake S.R."/>
            <person name="Famili I."/>
            <person name="Palsson B.O."/>
            <person name="Wang J."/>
        </authorList>
    </citation>
    <scope>NUCLEOTIDE SEQUENCE [LARGE SCALE GENOMIC DNA]</scope>
    <source>
        <strain evidence="3">CHO K1 cell line</strain>
    </source>
</reference>
<dbReference type="Proteomes" id="UP000001075">
    <property type="component" value="Unassembled WGS sequence"/>
</dbReference>
<dbReference type="AlphaFoldDB" id="G3HX26"/>
<feature type="region of interest" description="Disordered" evidence="1">
    <location>
        <begin position="77"/>
        <end position="96"/>
    </location>
</feature>
<accession>G3HX26</accession>
<dbReference type="EMBL" id="JH000852">
    <property type="protein sequence ID" value="EGW11760.1"/>
    <property type="molecule type" value="Genomic_DNA"/>
</dbReference>
<feature type="region of interest" description="Disordered" evidence="1">
    <location>
        <begin position="1"/>
        <end position="26"/>
    </location>
</feature>
<evidence type="ECO:0000313" key="3">
    <source>
        <dbReference type="Proteomes" id="UP000001075"/>
    </source>
</evidence>
<proteinExistence type="predicted"/>